<gene>
    <name evidence="1" type="ORF">LOK49_LG09G00783</name>
</gene>
<dbReference type="EMBL" id="CM045765">
    <property type="protein sequence ID" value="KAI7999472.1"/>
    <property type="molecule type" value="Genomic_DNA"/>
</dbReference>
<reference evidence="1 2" key="1">
    <citation type="journal article" date="2022" name="Plant J.">
        <title>Chromosome-level genome of Camellia lanceoleosa provides a valuable resource for understanding genome evolution and self-incompatibility.</title>
        <authorList>
            <person name="Gong W."/>
            <person name="Xiao S."/>
            <person name="Wang L."/>
            <person name="Liao Z."/>
            <person name="Chang Y."/>
            <person name="Mo W."/>
            <person name="Hu G."/>
            <person name="Li W."/>
            <person name="Zhao G."/>
            <person name="Zhu H."/>
            <person name="Hu X."/>
            <person name="Ji K."/>
            <person name="Xiang X."/>
            <person name="Song Q."/>
            <person name="Yuan D."/>
            <person name="Jin S."/>
            <person name="Zhang L."/>
        </authorList>
    </citation>
    <scope>NUCLEOTIDE SEQUENCE [LARGE SCALE GENOMIC DNA]</scope>
    <source>
        <strain evidence="1">SQ_2022a</strain>
    </source>
</reference>
<evidence type="ECO:0000313" key="1">
    <source>
        <dbReference type="EMBL" id="KAI7999472.1"/>
    </source>
</evidence>
<accession>A0ACC0GGB0</accession>
<name>A0ACC0GGB0_9ERIC</name>
<dbReference type="Proteomes" id="UP001060215">
    <property type="component" value="Chromosome 8"/>
</dbReference>
<sequence>MEFFYLSLLCLFLLFVLLFYKSNFKNLTLPPGSTGWPLIGETLEFLATGWRGHPEKFVFDRISKYSSDVFKTNLLGSPTVVFAGAAGNKFLFSNENRLVQACSLTSIDKIFPSSIQTSSKQEAIILRKMLPNFLKPEALQQYIGVMDTISQRHFDSDWVGSEVEVFPLTKRYTFWLACRLFINIDDPNHVAKFADPFGILVVGILSIPIDLPGTPFRRAIKASEFIRKELLAIIKQRKVDLGDGKASPTQDILSHMLVTSNEDGNFMKEADIADKILGLLIAGHDTASSVCASIVMFLAELPHVYQRVYEEQMEIAKSKAPGELLDWDDIKKMNANSTHKNSEFFFEPHKFDPSRFEGSGPAPYTYVPFGGGPRMCPGKEYARLEILVFMHNLVKRFKWEKVIPNEKIVFNPMPNAEKGLLICLFPHKA</sequence>
<comment type="caution">
    <text evidence="1">The sequence shown here is derived from an EMBL/GenBank/DDBJ whole genome shotgun (WGS) entry which is preliminary data.</text>
</comment>
<protein>
    <submittedName>
        <fullName evidence="1">Beta-amyrin 28-monooxygenase</fullName>
    </submittedName>
</protein>
<proteinExistence type="predicted"/>
<keyword evidence="2" id="KW-1185">Reference proteome</keyword>
<evidence type="ECO:0000313" key="2">
    <source>
        <dbReference type="Proteomes" id="UP001060215"/>
    </source>
</evidence>
<organism evidence="1 2">
    <name type="scientific">Camellia lanceoleosa</name>
    <dbReference type="NCBI Taxonomy" id="1840588"/>
    <lineage>
        <taxon>Eukaryota</taxon>
        <taxon>Viridiplantae</taxon>
        <taxon>Streptophyta</taxon>
        <taxon>Embryophyta</taxon>
        <taxon>Tracheophyta</taxon>
        <taxon>Spermatophyta</taxon>
        <taxon>Magnoliopsida</taxon>
        <taxon>eudicotyledons</taxon>
        <taxon>Gunneridae</taxon>
        <taxon>Pentapetalae</taxon>
        <taxon>asterids</taxon>
        <taxon>Ericales</taxon>
        <taxon>Theaceae</taxon>
        <taxon>Camellia</taxon>
    </lineage>
</organism>